<dbReference type="Proteomes" id="UP000095149">
    <property type="component" value="Unassembled WGS sequence"/>
</dbReference>
<protein>
    <submittedName>
        <fullName evidence="3">Uncharacterized protein</fullName>
    </submittedName>
</protein>
<evidence type="ECO:0000256" key="2">
    <source>
        <dbReference type="SAM" id="MobiDB-lite"/>
    </source>
</evidence>
<evidence type="ECO:0000313" key="3">
    <source>
        <dbReference type="EMBL" id="ODO07731.1"/>
    </source>
</evidence>
<evidence type="ECO:0000256" key="1">
    <source>
        <dbReference type="SAM" id="Coils"/>
    </source>
</evidence>
<evidence type="ECO:0000313" key="4">
    <source>
        <dbReference type="Proteomes" id="UP000095149"/>
    </source>
</evidence>
<reference evidence="3 4" key="1">
    <citation type="submission" date="2016-06" db="EMBL/GenBank/DDBJ databases">
        <title>Evolution of pathogenesis and genome organization in the Tremellales.</title>
        <authorList>
            <person name="Cuomo C."/>
            <person name="Litvintseva A."/>
            <person name="Heitman J."/>
            <person name="Chen Y."/>
            <person name="Sun S."/>
            <person name="Springer D."/>
            <person name="Dromer F."/>
            <person name="Young S."/>
            <person name="Zeng Q."/>
            <person name="Chapman S."/>
            <person name="Gujja S."/>
            <person name="Saif S."/>
            <person name="Birren B."/>
        </authorList>
    </citation>
    <scope>NUCLEOTIDE SEQUENCE [LARGE SCALE GENOMIC DNA]</scope>
    <source>
        <strain evidence="3 4">CBS 6273</strain>
    </source>
</reference>
<organism evidence="3 4">
    <name type="scientific">Cryptococcus amylolentus CBS 6273</name>
    <dbReference type="NCBI Taxonomy" id="1296118"/>
    <lineage>
        <taxon>Eukaryota</taxon>
        <taxon>Fungi</taxon>
        <taxon>Dikarya</taxon>
        <taxon>Basidiomycota</taxon>
        <taxon>Agaricomycotina</taxon>
        <taxon>Tremellomycetes</taxon>
        <taxon>Tremellales</taxon>
        <taxon>Cryptococcaceae</taxon>
        <taxon>Cryptococcus</taxon>
    </lineage>
</organism>
<comment type="caution">
    <text evidence="3">The sequence shown here is derived from an EMBL/GenBank/DDBJ whole genome shotgun (WGS) entry which is preliminary data.</text>
</comment>
<feature type="region of interest" description="Disordered" evidence="2">
    <location>
        <begin position="74"/>
        <end position="108"/>
    </location>
</feature>
<feature type="coiled-coil region" evidence="1">
    <location>
        <begin position="24"/>
        <end position="53"/>
    </location>
</feature>
<dbReference type="EMBL" id="MEKH01000005">
    <property type="protein sequence ID" value="ODO07731.1"/>
    <property type="molecule type" value="Genomic_DNA"/>
</dbReference>
<proteinExistence type="predicted"/>
<accession>A0A1E3K3U2</accession>
<dbReference type="AlphaFoldDB" id="A0A1E3K3U2"/>
<keyword evidence="1" id="KW-0175">Coiled coil</keyword>
<name>A0A1E3K3U2_9TREE</name>
<sequence>MRRVDILFLFSIHRKITPSSVQGFAAVNRELEEAEAELQIMDDEDDMEGIEEEESDERGFNMMFLGATINGEADQDIDPYEQPVDGRTPRSRKRSRPYTDGPYYEDDSRGVARRFTPSRCSSDPPPSIFINIFTSFFNIFPSIFINVHSSDIVLHQPPRLIDRRCDPFYNGVRRYFYVLQCLIVPQGLLAPAAVGGNASAIIAGSSSLSTHRIGAAGLSRSEVLYSARTGSSLQKERRNGTEYFRICALRLMFKWDSAADSKEWEEAAKRYNDPNLELNPHHYFTHHGQPPGDGPRHGSYLRAECKKIDSTIRRKMAKAVATGSTLSRFWAMQTKWVAPMNSRRKRITANGCPAKDNICRRCRKVKTCHAIRSMNHAKHHCDDGFLLRTRLIPYPIGPPAGKDNNAFLVDVAPEGKVKKTERRMNGYM</sequence>
<gene>
    <name evidence="3" type="ORF">I350_03306</name>
</gene>